<gene>
    <name evidence="2" type="ORF">qdsa002_164</name>
</gene>
<evidence type="ECO:0000313" key="3">
    <source>
        <dbReference type="Proteomes" id="UP000225347"/>
    </source>
</evidence>
<dbReference type="Pfam" id="PF02368">
    <property type="entry name" value="Big_2"/>
    <property type="match status" value="1"/>
</dbReference>
<dbReference type="Proteomes" id="UP000225347">
    <property type="component" value="Segment"/>
</dbReference>
<accession>A0A1X9SJ65</accession>
<evidence type="ECO:0000259" key="1">
    <source>
        <dbReference type="SMART" id="SM00635"/>
    </source>
</evidence>
<sequence length="173" mass="18191">MVNLAKLNLYKGNELLNSVEKTEGKSTITIENLDANTDYPKGTFKVSFSNDSGESEKVDVPQFKTKAIKVISVTLDVDSLDLTVGDTHQLSTTITPSEASNKNVSFESDKSGVASVTSEGLIEAVSAGTANITVTTEDGSHTDIVAVTVKEPIPEAPTDVTVEPGENSADITA</sequence>
<dbReference type="EMBL" id="KY779849">
    <property type="protein sequence ID" value="ARQ96121.1"/>
    <property type="molecule type" value="Genomic_DNA"/>
</dbReference>
<dbReference type="Gene3D" id="2.60.40.1080">
    <property type="match status" value="1"/>
</dbReference>
<dbReference type="SUPFAM" id="SSF49373">
    <property type="entry name" value="Invasin/intimin cell-adhesion fragments"/>
    <property type="match status" value="1"/>
</dbReference>
<feature type="domain" description="BIG2" evidence="1">
    <location>
        <begin position="69"/>
        <end position="146"/>
    </location>
</feature>
<evidence type="ECO:0000313" key="2">
    <source>
        <dbReference type="EMBL" id="ARQ96121.1"/>
    </source>
</evidence>
<name>A0A1X9SJ65_9CAUD</name>
<dbReference type="InterPro" id="IPR003343">
    <property type="entry name" value="Big_2"/>
</dbReference>
<reference evidence="2 3" key="1">
    <citation type="submission" date="2017-03" db="EMBL/GenBank/DDBJ databases">
        <title>Efficacy of two virulent bacteriophages, qdsa001 and qdsa002, against Staphylococcus aureus biofilms and their genome analysis.</title>
        <authorList>
            <person name="Lv X."/>
            <person name="Wang J."/>
            <person name="Lin H."/>
        </authorList>
    </citation>
    <scope>NUCLEOTIDE SEQUENCE [LARGE SCALE GENOMIC DNA]</scope>
</reference>
<proteinExistence type="predicted"/>
<dbReference type="SMART" id="SM00635">
    <property type="entry name" value="BID_2"/>
    <property type="match status" value="1"/>
</dbReference>
<protein>
    <submittedName>
        <fullName evidence="2">Tail protein</fullName>
    </submittedName>
</protein>
<dbReference type="InterPro" id="IPR008964">
    <property type="entry name" value="Invasin/intimin_cell_adhesion"/>
</dbReference>
<organism evidence="2 3">
    <name type="scientific">Staphylococcus phage qdsa002</name>
    <dbReference type="NCBI Taxonomy" id="1970746"/>
    <lineage>
        <taxon>Viruses</taxon>
        <taxon>Duplodnaviria</taxon>
        <taxon>Heunggongvirae</taxon>
        <taxon>Uroviricota</taxon>
        <taxon>Caudoviricetes</taxon>
        <taxon>Herelleviridae</taxon>
        <taxon>Twortvirinae</taxon>
        <taxon>Kayvirus</taxon>
        <taxon>Kayvirus G15</taxon>
    </lineage>
</organism>